<evidence type="ECO:0000256" key="7">
    <source>
        <dbReference type="RuleBase" id="RU003476"/>
    </source>
</evidence>
<reference evidence="9 10" key="1">
    <citation type="submission" date="2020-10" db="EMBL/GenBank/DDBJ databases">
        <title>The genome sequence of Chitinilyticum litopenaei 4Y14.</title>
        <authorList>
            <person name="Liu Y."/>
        </authorList>
    </citation>
    <scope>NUCLEOTIDE SEQUENCE [LARGE SCALE GENOMIC DNA]</scope>
    <source>
        <strain evidence="9 10">4Y14</strain>
    </source>
</reference>
<keyword evidence="5" id="KW-0460">Magnesium</keyword>
<dbReference type="InterPro" id="IPR020476">
    <property type="entry name" value="Nudix_hydrolase"/>
</dbReference>
<dbReference type="RefSeq" id="WP_194114475.1">
    <property type="nucleotide sequence ID" value="NZ_JADFUA010000001.1"/>
</dbReference>
<name>A0A8J7FEK2_9NEIS</name>
<evidence type="ECO:0000256" key="3">
    <source>
        <dbReference type="ARBA" id="ARBA00022723"/>
    </source>
</evidence>
<dbReference type="PROSITE" id="PS00893">
    <property type="entry name" value="NUDIX_BOX"/>
    <property type="match status" value="1"/>
</dbReference>
<comment type="cofactor">
    <cofactor evidence="1">
        <name>Mg(2+)</name>
        <dbReference type="ChEBI" id="CHEBI:18420"/>
    </cofactor>
</comment>
<dbReference type="PRINTS" id="PR00502">
    <property type="entry name" value="NUDIXFAMILY"/>
</dbReference>
<dbReference type="CDD" id="cd03429">
    <property type="entry name" value="NUDIX_NADH_pyrophosphatase_Nudt13"/>
    <property type="match status" value="1"/>
</dbReference>
<keyword evidence="4 7" id="KW-0378">Hydrolase</keyword>
<evidence type="ECO:0000313" key="9">
    <source>
        <dbReference type="EMBL" id="MBE9607968.1"/>
    </source>
</evidence>
<dbReference type="Proteomes" id="UP000604481">
    <property type="component" value="Unassembled WGS sequence"/>
</dbReference>
<evidence type="ECO:0000256" key="1">
    <source>
        <dbReference type="ARBA" id="ARBA00001946"/>
    </source>
</evidence>
<evidence type="ECO:0000256" key="5">
    <source>
        <dbReference type="ARBA" id="ARBA00022842"/>
    </source>
</evidence>
<proteinExistence type="inferred from homology"/>
<dbReference type="Pfam" id="PF09296">
    <property type="entry name" value="NUDIX-like"/>
    <property type="match status" value="1"/>
</dbReference>
<dbReference type="EMBL" id="JADFUA010000001">
    <property type="protein sequence ID" value="MBE9607968.1"/>
    <property type="molecule type" value="Genomic_DNA"/>
</dbReference>
<gene>
    <name evidence="9" type="primary">nudC</name>
    <name evidence="9" type="ORF">INR99_01275</name>
</gene>
<dbReference type="PROSITE" id="PS51462">
    <property type="entry name" value="NUDIX"/>
    <property type="match status" value="1"/>
</dbReference>
<keyword evidence="3" id="KW-0479">Metal-binding</keyword>
<dbReference type="PANTHER" id="PTHR11383">
    <property type="entry name" value="NUCLEOSIDE DIPHOSPHATE-LINKED MOIETY X MOTIF 13"/>
    <property type="match status" value="1"/>
</dbReference>
<dbReference type="InterPro" id="IPR020084">
    <property type="entry name" value="NUDIX_hydrolase_CS"/>
</dbReference>
<dbReference type="InterPro" id="IPR015375">
    <property type="entry name" value="NADH_PPase-like_N"/>
</dbReference>
<protein>
    <recommendedName>
        <fullName evidence="2">NAD(+) diphosphatase</fullName>
        <ecNumber evidence="2">3.6.1.22</ecNumber>
    </recommendedName>
</protein>
<evidence type="ECO:0000256" key="6">
    <source>
        <dbReference type="ARBA" id="ARBA00023027"/>
    </source>
</evidence>
<keyword evidence="10" id="KW-1185">Reference proteome</keyword>
<organism evidence="9 10">
    <name type="scientific">Chitinilyticum piscinae</name>
    <dbReference type="NCBI Taxonomy" id="2866724"/>
    <lineage>
        <taxon>Bacteria</taxon>
        <taxon>Pseudomonadati</taxon>
        <taxon>Pseudomonadota</taxon>
        <taxon>Betaproteobacteria</taxon>
        <taxon>Neisseriales</taxon>
        <taxon>Chitinibacteraceae</taxon>
        <taxon>Chitinilyticum</taxon>
    </lineage>
</organism>
<dbReference type="Pfam" id="PF00293">
    <property type="entry name" value="NUDIX"/>
    <property type="match status" value="1"/>
</dbReference>
<dbReference type="NCBIfam" id="NF001299">
    <property type="entry name" value="PRK00241.1"/>
    <property type="match status" value="1"/>
</dbReference>
<comment type="similarity">
    <text evidence="7">Belongs to the Nudix hydrolase family.</text>
</comment>
<keyword evidence="6" id="KW-0520">NAD</keyword>
<dbReference type="PANTHER" id="PTHR11383:SF3">
    <property type="entry name" value="NAD(P)H PYROPHOSPHATASE NUDT13, MITOCHONDRIAL"/>
    <property type="match status" value="1"/>
</dbReference>
<accession>A0A8J7FEK2</accession>
<dbReference type="InterPro" id="IPR049734">
    <property type="entry name" value="NudC-like_C"/>
</dbReference>
<dbReference type="SUPFAM" id="SSF55811">
    <property type="entry name" value="Nudix"/>
    <property type="match status" value="2"/>
</dbReference>
<dbReference type="GO" id="GO:0016787">
    <property type="term" value="F:hydrolase activity"/>
    <property type="evidence" value="ECO:0007669"/>
    <property type="project" value="UniProtKB-KW"/>
</dbReference>
<evidence type="ECO:0000256" key="2">
    <source>
        <dbReference type="ARBA" id="ARBA00012381"/>
    </source>
</evidence>
<dbReference type="InterPro" id="IPR015797">
    <property type="entry name" value="NUDIX_hydrolase-like_dom_sf"/>
</dbReference>
<feature type="domain" description="Nudix hydrolase" evidence="8">
    <location>
        <begin position="142"/>
        <end position="265"/>
    </location>
</feature>
<evidence type="ECO:0000313" key="10">
    <source>
        <dbReference type="Proteomes" id="UP000604481"/>
    </source>
</evidence>
<dbReference type="AlphaFoldDB" id="A0A8J7FEK2"/>
<dbReference type="EC" id="3.6.1.22" evidence="2"/>
<dbReference type="Gene3D" id="3.90.79.20">
    <property type="match status" value="1"/>
</dbReference>
<evidence type="ECO:0000259" key="8">
    <source>
        <dbReference type="PROSITE" id="PS51462"/>
    </source>
</evidence>
<sequence length="273" mass="29393">MHSPTLPDDFTASFHALPAPLPAALSVAFRAGELLLAGTALPEQQPWPTGTRAWLIGHWQDQPVQLLALPDATSPDSLTPISLRASWALLPAGQYGIAARGRQLLHFLDEHRFCGACGHETALMAADEAAVACPACGQRAWPRHSPAVMVLVRRGSEILLARSPHFIPGVYGLIAGFVDAGETLEAAAVREVREEVGLEITNLRWFGSQSWPYPHSLMLAFTADYVSGNIVCQPGEIEDAGWYHIDALPHIPSGASLAYRLITSVTQQIKAGD</sequence>
<dbReference type="Gene3D" id="3.90.79.10">
    <property type="entry name" value="Nucleoside Triphosphate Pyrophosphohydrolase"/>
    <property type="match status" value="1"/>
</dbReference>
<evidence type="ECO:0000256" key="4">
    <source>
        <dbReference type="ARBA" id="ARBA00022801"/>
    </source>
</evidence>
<comment type="caution">
    <text evidence="9">The sequence shown here is derived from an EMBL/GenBank/DDBJ whole genome shotgun (WGS) entry which is preliminary data.</text>
</comment>
<dbReference type="InterPro" id="IPR000086">
    <property type="entry name" value="NUDIX_hydrolase_dom"/>
</dbReference>
<dbReference type="GO" id="GO:0046872">
    <property type="term" value="F:metal ion binding"/>
    <property type="evidence" value="ECO:0007669"/>
    <property type="project" value="UniProtKB-KW"/>
</dbReference>